<gene>
    <name evidence="1" type="ORF">AVEN_96569_1</name>
</gene>
<dbReference type="AlphaFoldDB" id="A0A4Y2H5S7"/>
<keyword evidence="2" id="KW-1185">Reference proteome</keyword>
<evidence type="ECO:0000313" key="1">
    <source>
        <dbReference type="EMBL" id="GBM61460.1"/>
    </source>
</evidence>
<comment type="caution">
    <text evidence="1">The sequence shown here is derived from an EMBL/GenBank/DDBJ whole genome shotgun (WGS) entry which is preliminary data.</text>
</comment>
<dbReference type="EMBL" id="BGPR01001767">
    <property type="protein sequence ID" value="GBM61460.1"/>
    <property type="molecule type" value="Genomic_DNA"/>
</dbReference>
<evidence type="ECO:0000313" key="2">
    <source>
        <dbReference type="Proteomes" id="UP000499080"/>
    </source>
</evidence>
<organism evidence="1 2">
    <name type="scientific">Araneus ventricosus</name>
    <name type="common">Orbweaver spider</name>
    <name type="synonym">Epeira ventricosa</name>
    <dbReference type="NCBI Taxonomy" id="182803"/>
    <lineage>
        <taxon>Eukaryota</taxon>
        <taxon>Metazoa</taxon>
        <taxon>Ecdysozoa</taxon>
        <taxon>Arthropoda</taxon>
        <taxon>Chelicerata</taxon>
        <taxon>Arachnida</taxon>
        <taxon>Araneae</taxon>
        <taxon>Araneomorphae</taxon>
        <taxon>Entelegynae</taxon>
        <taxon>Araneoidea</taxon>
        <taxon>Araneidae</taxon>
        <taxon>Araneus</taxon>
    </lineage>
</organism>
<accession>A0A4Y2H5S7</accession>
<dbReference type="Proteomes" id="UP000499080">
    <property type="component" value="Unassembled WGS sequence"/>
</dbReference>
<sequence>MLLGIVFIVGIRNIPIEAGLSCTFAANSGAREPTSLALIISGTLPFAPTTDEMQQVVWCLGKVDVTGLNVPVRKSSPSL</sequence>
<proteinExistence type="predicted"/>
<name>A0A4Y2H5S7_ARAVE</name>
<protein>
    <submittedName>
        <fullName evidence="1">Uncharacterized protein</fullName>
    </submittedName>
</protein>
<reference evidence="1 2" key="1">
    <citation type="journal article" date="2019" name="Sci. Rep.">
        <title>Orb-weaving spider Araneus ventricosus genome elucidates the spidroin gene catalogue.</title>
        <authorList>
            <person name="Kono N."/>
            <person name="Nakamura H."/>
            <person name="Ohtoshi R."/>
            <person name="Moran D.A.P."/>
            <person name="Shinohara A."/>
            <person name="Yoshida Y."/>
            <person name="Fujiwara M."/>
            <person name="Mori M."/>
            <person name="Tomita M."/>
            <person name="Arakawa K."/>
        </authorList>
    </citation>
    <scope>NUCLEOTIDE SEQUENCE [LARGE SCALE GENOMIC DNA]</scope>
</reference>